<evidence type="ECO:0000256" key="4">
    <source>
        <dbReference type="ARBA" id="ARBA00023163"/>
    </source>
</evidence>
<dbReference type="SUPFAM" id="SSF53850">
    <property type="entry name" value="Periplasmic binding protein-like II"/>
    <property type="match status" value="1"/>
</dbReference>
<dbReference type="Gene3D" id="1.10.10.10">
    <property type="entry name" value="Winged helix-like DNA-binding domain superfamily/Winged helix DNA-binding domain"/>
    <property type="match status" value="1"/>
</dbReference>
<dbReference type="GO" id="GO:0000976">
    <property type="term" value="F:transcription cis-regulatory region binding"/>
    <property type="evidence" value="ECO:0007669"/>
    <property type="project" value="TreeGrafter"/>
</dbReference>
<keyword evidence="3" id="KW-0238">DNA-binding</keyword>
<sequence length="295" mass="33657">MITYDYYRIFYFVAQYHSFTKAAEILKNNQPNITRCMNNLESELGCKLFIRSHQGVTLTAEGEKVYERVAVAYEQLRTVEEELALERSLESGLITIGASETALRLMLLSRLEHFHTRYPHVRLRISNHSTPQAIQALENGLVDFAVVTSPVEIRKPLHKIPIFPFQEILIGGSKYASLSAEPHHLGELSEYPFISLAKDTGTRELYAEYFLNHSLAFHPDMEAATTDQILPMVEYNLGIGFYPEELARDALKSRTVCRIPLIEEAPKREICLIINPRQHQNAAAKELIGELLERV</sequence>
<gene>
    <name evidence="6" type="primary">abgR</name>
    <name evidence="6" type="ORF">ERS852406_02915</name>
</gene>
<dbReference type="AlphaFoldDB" id="A0A174I3A0"/>
<feature type="domain" description="HTH lysR-type" evidence="5">
    <location>
        <begin position="8"/>
        <end position="59"/>
    </location>
</feature>
<dbReference type="Pfam" id="PF03466">
    <property type="entry name" value="LysR_substrate"/>
    <property type="match status" value="1"/>
</dbReference>
<evidence type="ECO:0000259" key="5">
    <source>
        <dbReference type="PROSITE" id="PS50931"/>
    </source>
</evidence>
<dbReference type="InterPro" id="IPR036388">
    <property type="entry name" value="WH-like_DNA-bd_sf"/>
</dbReference>
<evidence type="ECO:0000256" key="3">
    <source>
        <dbReference type="ARBA" id="ARBA00023125"/>
    </source>
</evidence>
<dbReference type="Proteomes" id="UP000095706">
    <property type="component" value="Unassembled WGS sequence"/>
</dbReference>
<keyword evidence="2" id="KW-0805">Transcription regulation</keyword>
<accession>A0A174I3A0</accession>
<dbReference type="Gene3D" id="3.40.190.290">
    <property type="match status" value="1"/>
</dbReference>
<dbReference type="InterPro" id="IPR005119">
    <property type="entry name" value="LysR_subst-bd"/>
</dbReference>
<dbReference type="PROSITE" id="PS50931">
    <property type="entry name" value="HTH_LYSR"/>
    <property type="match status" value="1"/>
</dbReference>
<evidence type="ECO:0000313" key="7">
    <source>
        <dbReference type="Proteomes" id="UP000095706"/>
    </source>
</evidence>
<dbReference type="Pfam" id="PF00126">
    <property type="entry name" value="HTH_1"/>
    <property type="match status" value="1"/>
</dbReference>
<evidence type="ECO:0000313" key="6">
    <source>
        <dbReference type="EMBL" id="CUO81624.1"/>
    </source>
</evidence>
<dbReference type="GO" id="GO:0003700">
    <property type="term" value="F:DNA-binding transcription factor activity"/>
    <property type="evidence" value="ECO:0007669"/>
    <property type="project" value="InterPro"/>
</dbReference>
<keyword evidence="4" id="KW-0804">Transcription</keyword>
<dbReference type="CDD" id="cd05466">
    <property type="entry name" value="PBP2_LTTR_substrate"/>
    <property type="match status" value="1"/>
</dbReference>
<comment type="similarity">
    <text evidence="1">Belongs to the LysR transcriptional regulatory family.</text>
</comment>
<dbReference type="InterPro" id="IPR000847">
    <property type="entry name" value="LysR_HTH_N"/>
</dbReference>
<evidence type="ECO:0000256" key="1">
    <source>
        <dbReference type="ARBA" id="ARBA00009437"/>
    </source>
</evidence>
<dbReference type="EMBL" id="CYYV01000016">
    <property type="protein sequence ID" value="CUO81624.1"/>
    <property type="molecule type" value="Genomic_DNA"/>
</dbReference>
<name>A0A174I3A0_9FIRM</name>
<proteinExistence type="inferred from homology"/>
<dbReference type="PANTHER" id="PTHR30126:SF64">
    <property type="entry name" value="HTH-TYPE TRANSCRIPTIONAL REGULATOR CITR"/>
    <property type="match status" value="1"/>
</dbReference>
<dbReference type="PANTHER" id="PTHR30126">
    <property type="entry name" value="HTH-TYPE TRANSCRIPTIONAL REGULATOR"/>
    <property type="match status" value="1"/>
</dbReference>
<dbReference type="SUPFAM" id="SSF46785">
    <property type="entry name" value="Winged helix' DNA-binding domain"/>
    <property type="match status" value="1"/>
</dbReference>
<evidence type="ECO:0000256" key="2">
    <source>
        <dbReference type="ARBA" id="ARBA00023015"/>
    </source>
</evidence>
<protein>
    <submittedName>
        <fullName evidence="6">HTH-type transcriptional regulator AbgR</fullName>
    </submittedName>
</protein>
<dbReference type="PRINTS" id="PR00039">
    <property type="entry name" value="HTHLYSR"/>
</dbReference>
<dbReference type="InterPro" id="IPR036390">
    <property type="entry name" value="WH_DNA-bd_sf"/>
</dbReference>
<organism evidence="6 7">
    <name type="scientific">Fusicatenibacter saccharivorans</name>
    <dbReference type="NCBI Taxonomy" id="1150298"/>
    <lineage>
        <taxon>Bacteria</taxon>
        <taxon>Bacillati</taxon>
        <taxon>Bacillota</taxon>
        <taxon>Clostridia</taxon>
        <taxon>Lachnospirales</taxon>
        <taxon>Lachnospiraceae</taxon>
        <taxon>Fusicatenibacter</taxon>
    </lineage>
</organism>
<dbReference type="RefSeq" id="WP_055228469.1">
    <property type="nucleotide sequence ID" value="NZ_CAXSRP010000013.1"/>
</dbReference>
<reference evidence="6 7" key="1">
    <citation type="submission" date="2015-09" db="EMBL/GenBank/DDBJ databases">
        <authorList>
            <consortium name="Pathogen Informatics"/>
        </authorList>
    </citation>
    <scope>NUCLEOTIDE SEQUENCE [LARGE SCALE GENOMIC DNA]</scope>
    <source>
        <strain evidence="6 7">2789STDY5608849</strain>
    </source>
</reference>